<proteinExistence type="predicted"/>
<protein>
    <submittedName>
        <fullName evidence="2">Uncharacterized protein</fullName>
    </submittedName>
</protein>
<sequence length="135" mass="15775">MMEEIRQLKIDKTKEKGSQYVSEHAVDKEEKPIGGAQQNAEQCFITMAEVAAFLEQERARALKERFYARRPPYPLRVLSKPYLERWEDIQSDPEPNLRKLLSQKKKRKEAPTTDSDDTPQCVRVRGPNGRIIYKI</sequence>
<feature type="region of interest" description="Disordered" evidence="1">
    <location>
        <begin position="93"/>
        <end position="128"/>
    </location>
</feature>
<name>A0AAW2BCG3_9ROSI</name>
<gene>
    <name evidence="2" type="ORF">SO802_033186</name>
</gene>
<feature type="region of interest" description="Disordered" evidence="1">
    <location>
        <begin position="14"/>
        <end position="35"/>
    </location>
</feature>
<keyword evidence="3" id="KW-1185">Reference proteome</keyword>
<accession>A0AAW2BCG3</accession>
<dbReference type="EMBL" id="JAZDWU010000012">
    <property type="protein sequence ID" value="KAK9983661.1"/>
    <property type="molecule type" value="Genomic_DNA"/>
</dbReference>
<dbReference type="AlphaFoldDB" id="A0AAW2BCG3"/>
<organism evidence="2 3">
    <name type="scientific">Lithocarpus litseifolius</name>
    <dbReference type="NCBI Taxonomy" id="425828"/>
    <lineage>
        <taxon>Eukaryota</taxon>
        <taxon>Viridiplantae</taxon>
        <taxon>Streptophyta</taxon>
        <taxon>Embryophyta</taxon>
        <taxon>Tracheophyta</taxon>
        <taxon>Spermatophyta</taxon>
        <taxon>Magnoliopsida</taxon>
        <taxon>eudicotyledons</taxon>
        <taxon>Gunneridae</taxon>
        <taxon>Pentapetalae</taxon>
        <taxon>rosids</taxon>
        <taxon>fabids</taxon>
        <taxon>Fagales</taxon>
        <taxon>Fagaceae</taxon>
        <taxon>Lithocarpus</taxon>
    </lineage>
</organism>
<evidence type="ECO:0000313" key="2">
    <source>
        <dbReference type="EMBL" id="KAK9983661.1"/>
    </source>
</evidence>
<comment type="caution">
    <text evidence="2">The sequence shown here is derived from an EMBL/GenBank/DDBJ whole genome shotgun (WGS) entry which is preliminary data.</text>
</comment>
<reference evidence="2 3" key="1">
    <citation type="submission" date="2024-01" db="EMBL/GenBank/DDBJ databases">
        <title>A telomere-to-telomere, gap-free genome of sweet tea (Lithocarpus litseifolius).</title>
        <authorList>
            <person name="Zhou J."/>
        </authorList>
    </citation>
    <scope>NUCLEOTIDE SEQUENCE [LARGE SCALE GENOMIC DNA]</scope>
    <source>
        <strain evidence="2">Zhou-2022a</strain>
        <tissue evidence="2">Leaf</tissue>
    </source>
</reference>
<evidence type="ECO:0000313" key="3">
    <source>
        <dbReference type="Proteomes" id="UP001459277"/>
    </source>
</evidence>
<dbReference type="Proteomes" id="UP001459277">
    <property type="component" value="Unassembled WGS sequence"/>
</dbReference>
<evidence type="ECO:0000256" key="1">
    <source>
        <dbReference type="SAM" id="MobiDB-lite"/>
    </source>
</evidence>